<dbReference type="Pfam" id="PF07687">
    <property type="entry name" value="M20_dimer"/>
    <property type="match status" value="1"/>
</dbReference>
<feature type="region of interest" description="Disordered" evidence="2">
    <location>
        <begin position="114"/>
        <end position="136"/>
    </location>
</feature>
<keyword evidence="6" id="KW-1185">Reference proteome</keyword>
<comment type="caution">
    <text evidence="5">The sequence shown here is derived from an EMBL/GenBank/DDBJ whole genome shotgun (WGS) entry which is preliminary data.</text>
</comment>
<accession>A0ABU9Z8K2</accession>
<organism evidence="5 6">
    <name type="scientific">Methylorubrum rhodesianum</name>
    <dbReference type="NCBI Taxonomy" id="29427"/>
    <lineage>
        <taxon>Bacteria</taxon>
        <taxon>Pseudomonadati</taxon>
        <taxon>Pseudomonadota</taxon>
        <taxon>Alphaproteobacteria</taxon>
        <taxon>Hyphomicrobiales</taxon>
        <taxon>Methylobacteriaceae</taxon>
        <taxon>Methylorubrum</taxon>
    </lineage>
</organism>
<dbReference type="InterPro" id="IPR036264">
    <property type="entry name" value="Bact_exopeptidase_dim_dom"/>
</dbReference>
<keyword evidence="3" id="KW-0732">Signal</keyword>
<evidence type="ECO:0000256" key="2">
    <source>
        <dbReference type="SAM" id="MobiDB-lite"/>
    </source>
</evidence>
<evidence type="ECO:0000313" key="6">
    <source>
        <dbReference type="Proteomes" id="UP001404845"/>
    </source>
</evidence>
<dbReference type="InterPro" id="IPR002933">
    <property type="entry name" value="Peptidase_M20"/>
</dbReference>
<proteinExistence type="predicted"/>
<dbReference type="SUPFAM" id="SSF53187">
    <property type="entry name" value="Zn-dependent exopeptidases"/>
    <property type="match status" value="1"/>
</dbReference>
<feature type="chain" id="PRO_5046478659" evidence="3">
    <location>
        <begin position="30"/>
        <end position="453"/>
    </location>
</feature>
<feature type="domain" description="Peptidase M20 dimerisation" evidence="4">
    <location>
        <begin position="226"/>
        <end position="320"/>
    </location>
</feature>
<evidence type="ECO:0000256" key="3">
    <source>
        <dbReference type="SAM" id="SignalP"/>
    </source>
</evidence>
<dbReference type="Gene3D" id="3.40.630.10">
    <property type="entry name" value="Zn peptidases"/>
    <property type="match status" value="1"/>
</dbReference>
<name>A0ABU9Z8K2_9HYPH</name>
<dbReference type="NCBIfam" id="TIGR01891">
    <property type="entry name" value="amidohydrolases"/>
    <property type="match status" value="1"/>
</dbReference>
<keyword evidence="1" id="KW-0378">Hydrolase</keyword>
<dbReference type="SUPFAM" id="SSF55031">
    <property type="entry name" value="Bacterial exopeptidase dimerisation domain"/>
    <property type="match status" value="1"/>
</dbReference>
<dbReference type="Pfam" id="PF01546">
    <property type="entry name" value="Peptidase_M20"/>
    <property type="match status" value="1"/>
</dbReference>
<dbReference type="PANTHER" id="PTHR11014:SF63">
    <property type="entry name" value="METALLOPEPTIDASE, PUTATIVE (AFU_ORTHOLOGUE AFUA_6G09600)-RELATED"/>
    <property type="match status" value="1"/>
</dbReference>
<dbReference type="EMBL" id="JAQYXL010000001">
    <property type="protein sequence ID" value="MEN3227603.1"/>
    <property type="molecule type" value="Genomic_DNA"/>
</dbReference>
<evidence type="ECO:0000256" key="1">
    <source>
        <dbReference type="ARBA" id="ARBA00022801"/>
    </source>
</evidence>
<protein>
    <submittedName>
        <fullName evidence="5">Amidohydrolase</fullName>
    </submittedName>
</protein>
<dbReference type="InterPro" id="IPR017439">
    <property type="entry name" value="Amidohydrolase"/>
</dbReference>
<dbReference type="PANTHER" id="PTHR11014">
    <property type="entry name" value="PEPTIDASE M20 FAMILY MEMBER"/>
    <property type="match status" value="1"/>
</dbReference>
<dbReference type="RefSeq" id="WP_210313488.1">
    <property type="nucleotide sequence ID" value="NZ_JACHOS010000016.1"/>
</dbReference>
<dbReference type="PIRSF" id="PIRSF005962">
    <property type="entry name" value="Pept_M20D_amidohydro"/>
    <property type="match status" value="1"/>
</dbReference>
<dbReference type="Proteomes" id="UP001404845">
    <property type="component" value="Unassembled WGS sequence"/>
</dbReference>
<gene>
    <name evidence="5" type="ORF">PUR21_08140</name>
</gene>
<evidence type="ECO:0000259" key="4">
    <source>
        <dbReference type="Pfam" id="PF07687"/>
    </source>
</evidence>
<dbReference type="InterPro" id="IPR011650">
    <property type="entry name" value="Peptidase_M20_dimer"/>
</dbReference>
<sequence length="453" mass="47249">MVIRDVCGAPARAVLLVLSALVGAAPAAAEPVSLPGPTDAQLATLRGIYEDLHAHPELSMQERRTAGIAARWLKDLGFEVTEGVGGTGVVGLLRNGDGPTVLLRADMDALPMKENTGLPYASTRTGTDPASGRASPVAHSCGHDLHVTWLMGATQILAAHRDGWRGTVMAVFQPGEEIGEGAKAMVEDGLVQRFPKPDVVLGQHVLPFPAGQVRLKSGPVLSRSDSLKVTLYGRGGHGSGPESTVDPVVMAAATVMRLQTIVSREVAMTDGAVVTVGAMQAGTSANIIPDQAELQLNIRTFDDRVRDRVLASVKRVVDGEAAISGAPKPPLITMLGQFPLTVNDDAATQTVSQALKRRLGAERVQPAGNAAASEDFTVLARAWSVPSVFWFVGGTDPALYAEAERAGTLNALPSNHSPEFAPVLDPTLRTGVETMLAAAGPWIAPGDPGPGAR</sequence>
<reference evidence="5 6" key="1">
    <citation type="journal article" date="2023" name="PLoS ONE">
        <title>Complete genome assembly of Hawai'i environmental nontuberculous mycobacteria reveals unexpected co-isolation with methylobacteria.</title>
        <authorList>
            <person name="Hendrix J."/>
            <person name="Epperson L.E."/>
            <person name="Tong E.I."/>
            <person name="Chan Y.L."/>
            <person name="Hasan N.A."/>
            <person name="Dawrs S.N."/>
            <person name="Norton G.J."/>
            <person name="Virdi R."/>
            <person name="Crooks J.L."/>
            <person name="Chan E.D."/>
            <person name="Honda J.R."/>
            <person name="Strong M."/>
        </authorList>
    </citation>
    <scope>NUCLEOTIDE SEQUENCE [LARGE SCALE GENOMIC DNA]</scope>
    <source>
        <strain evidence="5 6">NJH_HI01</strain>
    </source>
</reference>
<dbReference type="Gene3D" id="3.30.70.360">
    <property type="match status" value="1"/>
</dbReference>
<evidence type="ECO:0000313" key="5">
    <source>
        <dbReference type="EMBL" id="MEN3227603.1"/>
    </source>
</evidence>
<feature type="signal peptide" evidence="3">
    <location>
        <begin position="1"/>
        <end position="29"/>
    </location>
</feature>